<keyword evidence="3" id="KW-0547">Nucleotide-binding</keyword>
<keyword evidence="8" id="KW-1185">Reference proteome</keyword>
<comment type="catalytic activity">
    <reaction evidence="5">
        <text>tRNA(Arg) + L-arginine + ATP = L-arginyl-tRNA(Arg) + AMP + diphosphate</text>
        <dbReference type="Rhea" id="RHEA:20301"/>
        <dbReference type="Rhea" id="RHEA-COMP:9658"/>
        <dbReference type="Rhea" id="RHEA-COMP:9673"/>
        <dbReference type="ChEBI" id="CHEBI:30616"/>
        <dbReference type="ChEBI" id="CHEBI:32682"/>
        <dbReference type="ChEBI" id="CHEBI:33019"/>
        <dbReference type="ChEBI" id="CHEBI:78442"/>
        <dbReference type="ChEBI" id="CHEBI:78513"/>
        <dbReference type="ChEBI" id="CHEBI:456215"/>
        <dbReference type="EC" id="6.1.1.19"/>
    </reaction>
</comment>
<comment type="caution">
    <text evidence="7">The sequence shown here is derived from an EMBL/GenBank/DDBJ whole genome shotgun (WGS) entry which is preliminary data.</text>
</comment>
<evidence type="ECO:0000256" key="2">
    <source>
        <dbReference type="ARBA" id="ARBA00022598"/>
    </source>
</evidence>
<evidence type="ECO:0000313" key="8">
    <source>
        <dbReference type="Proteomes" id="UP000050509"/>
    </source>
</evidence>
<dbReference type="Proteomes" id="UP000050509">
    <property type="component" value="Unassembled WGS sequence"/>
</dbReference>
<name>A0A0P9CRY8_9CHLR</name>
<keyword evidence="2" id="KW-0436">Ligase</keyword>
<accession>A0A0P9CRY8</accession>
<dbReference type="InterPro" id="IPR009080">
    <property type="entry name" value="tRNAsynth_Ia_anticodon-bd"/>
</dbReference>
<organism evidence="7 8">
    <name type="scientific">Kouleothrix aurantiaca</name>
    <dbReference type="NCBI Taxonomy" id="186479"/>
    <lineage>
        <taxon>Bacteria</taxon>
        <taxon>Bacillati</taxon>
        <taxon>Chloroflexota</taxon>
        <taxon>Chloroflexia</taxon>
        <taxon>Chloroflexales</taxon>
        <taxon>Roseiflexineae</taxon>
        <taxon>Roseiflexaceae</taxon>
        <taxon>Kouleothrix</taxon>
    </lineage>
</organism>
<protein>
    <recommendedName>
        <fullName evidence="1">arginine--tRNA ligase</fullName>
        <ecNumber evidence="1">6.1.1.19</ecNumber>
    </recommendedName>
</protein>
<dbReference type="GO" id="GO:0006420">
    <property type="term" value="P:arginyl-tRNA aminoacylation"/>
    <property type="evidence" value="ECO:0007669"/>
    <property type="project" value="InterPro"/>
</dbReference>
<evidence type="ECO:0000256" key="4">
    <source>
        <dbReference type="ARBA" id="ARBA00022840"/>
    </source>
</evidence>
<evidence type="ECO:0000256" key="5">
    <source>
        <dbReference type="ARBA" id="ARBA00049339"/>
    </source>
</evidence>
<dbReference type="SMART" id="SM00836">
    <property type="entry name" value="DALR_1"/>
    <property type="match status" value="1"/>
</dbReference>
<evidence type="ECO:0000256" key="3">
    <source>
        <dbReference type="ARBA" id="ARBA00022741"/>
    </source>
</evidence>
<dbReference type="InterPro" id="IPR008909">
    <property type="entry name" value="DALR_anticod-bd"/>
</dbReference>
<sequence length="95" mass="10410">YNAALLQHPSEQAVLKQMAKLPGAVREAGARYAPFVVAEWCYDMARALSGFYRDCSVLKAETPELRAARLHLVAATAQALRNGLGLLGLRVPERM</sequence>
<proteinExistence type="predicted"/>
<feature type="domain" description="DALR anticodon binding" evidence="6">
    <location>
        <begin position="1"/>
        <end position="95"/>
    </location>
</feature>
<dbReference type="PANTHER" id="PTHR11956">
    <property type="entry name" value="ARGINYL-TRNA SYNTHETASE"/>
    <property type="match status" value="1"/>
</dbReference>
<keyword evidence="4" id="KW-0067">ATP-binding</keyword>
<evidence type="ECO:0000259" key="6">
    <source>
        <dbReference type="SMART" id="SM00836"/>
    </source>
</evidence>
<reference evidence="7 8" key="1">
    <citation type="submission" date="2015-09" db="EMBL/GenBank/DDBJ databases">
        <title>Draft genome sequence of Kouleothrix aurantiaca JCM 19913.</title>
        <authorList>
            <person name="Hemp J."/>
        </authorList>
    </citation>
    <scope>NUCLEOTIDE SEQUENCE [LARGE SCALE GENOMIC DNA]</scope>
    <source>
        <strain evidence="7 8">COM-B</strain>
    </source>
</reference>
<feature type="non-terminal residue" evidence="7">
    <location>
        <position position="1"/>
    </location>
</feature>
<dbReference type="SUPFAM" id="SSF47323">
    <property type="entry name" value="Anticodon-binding domain of a subclass of class I aminoacyl-tRNA synthetases"/>
    <property type="match status" value="1"/>
</dbReference>
<dbReference type="PANTHER" id="PTHR11956:SF5">
    <property type="entry name" value="ARGININE--TRNA LIGASE, CYTOPLASMIC"/>
    <property type="match status" value="1"/>
</dbReference>
<dbReference type="PATRIC" id="fig|186479.3.peg.4692"/>
<dbReference type="AlphaFoldDB" id="A0A0P9CRY8"/>
<dbReference type="Gene3D" id="1.10.730.10">
    <property type="entry name" value="Isoleucyl-tRNA Synthetase, Domain 1"/>
    <property type="match status" value="1"/>
</dbReference>
<dbReference type="GO" id="GO:0005524">
    <property type="term" value="F:ATP binding"/>
    <property type="evidence" value="ECO:0007669"/>
    <property type="project" value="UniProtKB-KW"/>
</dbReference>
<evidence type="ECO:0000256" key="1">
    <source>
        <dbReference type="ARBA" id="ARBA00012837"/>
    </source>
</evidence>
<dbReference type="GO" id="GO:0004814">
    <property type="term" value="F:arginine-tRNA ligase activity"/>
    <property type="evidence" value="ECO:0007669"/>
    <property type="project" value="UniProtKB-EC"/>
</dbReference>
<evidence type="ECO:0000313" key="7">
    <source>
        <dbReference type="EMBL" id="KPV48833.1"/>
    </source>
</evidence>
<dbReference type="EC" id="6.1.1.19" evidence="1"/>
<dbReference type="EMBL" id="LJCR01002366">
    <property type="protein sequence ID" value="KPV48833.1"/>
    <property type="molecule type" value="Genomic_DNA"/>
</dbReference>
<dbReference type="InterPro" id="IPR001278">
    <property type="entry name" value="Arg-tRNA-ligase"/>
</dbReference>
<gene>
    <name evidence="7" type="ORF">SE17_35935</name>
</gene>
<dbReference type="Pfam" id="PF05746">
    <property type="entry name" value="DALR_1"/>
    <property type="match status" value="1"/>
</dbReference>